<gene>
    <name evidence="3" type="ORF">GTA08_BOTSDO05851</name>
</gene>
<comment type="caution">
    <text evidence="3">The sequence shown here is derived from an EMBL/GenBank/DDBJ whole genome shotgun (WGS) entry which is preliminary data.</text>
</comment>
<dbReference type="Gene3D" id="3.70.10.10">
    <property type="match status" value="1"/>
</dbReference>
<dbReference type="GO" id="GO:0030896">
    <property type="term" value="C:checkpoint clamp complex"/>
    <property type="evidence" value="ECO:0007669"/>
    <property type="project" value="InterPro"/>
</dbReference>
<proteinExistence type="predicted"/>
<dbReference type="OrthoDB" id="60092at2759"/>
<dbReference type="GO" id="GO:0000076">
    <property type="term" value="P:DNA replication checkpoint signaling"/>
    <property type="evidence" value="ECO:0007669"/>
    <property type="project" value="TreeGrafter"/>
</dbReference>
<reference evidence="3" key="1">
    <citation type="submission" date="2020-04" db="EMBL/GenBank/DDBJ databases">
        <title>Genome Assembly and Annotation of Botryosphaeria dothidea sdau 11-99, a Latent Pathogen of Apple Fruit Ring Rot in China.</title>
        <authorList>
            <person name="Yu C."/>
            <person name="Diao Y."/>
            <person name="Lu Q."/>
            <person name="Zhao J."/>
            <person name="Cui S."/>
            <person name="Peng C."/>
            <person name="He B."/>
            <person name="Liu H."/>
        </authorList>
    </citation>
    <scope>NUCLEOTIDE SEQUENCE [LARGE SCALE GENOMIC DNA]</scope>
    <source>
        <strain evidence="3">Sdau11-99</strain>
    </source>
</reference>
<dbReference type="SUPFAM" id="SSF55979">
    <property type="entry name" value="DNA clamp"/>
    <property type="match status" value="1"/>
</dbReference>
<keyword evidence="2" id="KW-0472">Membrane</keyword>
<dbReference type="PANTHER" id="PTHR15237">
    <property type="entry name" value="DNA REPAIR PROTEIN RAD9"/>
    <property type="match status" value="1"/>
</dbReference>
<dbReference type="AlphaFoldDB" id="A0A8H4IWT8"/>
<accession>A0A8H4IWT8</accession>
<dbReference type="GO" id="GO:0006281">
    <property type="term" value="P:DNA repair"/>
    <property type="evidence" value="ECO:0007669"/>
    <property type="project" value="TreeGrafter"/>
</dbReference>
<evidence type="ECO:0000313" key="4">
    <source>
        <dbReference type="Proteomes" id="UP000572817"/>
    </source>
</evidence>
<evidence type="ECO:0000313" key="3">
    <source>
        <dbReference type="EMBL" id="KAF4306543.1"/>
    </source>
</evidence>
<keyword evidence="2" id="KW-0812">Transmembrane</keyword>
<feature type="region of interest" description="Disordered" evidence="1">
    <location>
        <begin position="289"/>
        <end position="404"/>
    </location>
</feature>
<protein>
    <submittedName>
        <fullName evidence="3">Rad9</fullName>
    </submittedName>
</protein>
<dbReference type="GO" id="GO:0031573">
    <property type="term" value="P:mitotic intra-S DNA damage checkpoint signaling"/>
    <property type="evidence" value="ECO:0007669"/>
    <property type="project" value="TreeGrafter"/>
</dbReference>
<organism evidence="3 4">
    <name type="scientific">Botryosphaeria dothidea</name>
    <dbReference type="NCBI Taxonomy" id="55169"/>
    <lineage>
        <taxon>Eukaryota</taxon>
        <taxon>Fungi</taxon>
        <taxon>Dikarya</taxon>
        <taxon>Ascomycota</taxon>
        <taxon>Pezizomycotina</taxon>
        <taxon>Dothideomycetes</taxon>
        <taxon>Dothideomycetes incertae sedis</taxon>
        <taxon>Botryosphaeriales</taxon>
        <taxon>Botryosphaeriaceae</taxon>
        <taxon>Botryosphaeria</taxon>
    </lineage>
</organism>
<dbReference type="InterPro" id="IPR007268">
    <property type="entry name" value="Rad9/Ddc1"/>
</dbReference>
<feature type="compositionally biased region" description="Polar residues" evidence="1">
    <location>
        <begin position="296"/>
        <end position="324"/>
    </location>
</feature>
<evidence type="ECO:0000256" key="1">
    <source>
        <dbReference type="SAM" id="MobiDB-lite"/>
    </source>
</evidence>
<dbReference type="InterPro" id="IPR046938">
    <property type="entry name" value="DNA_clamp_sf"/>
</dbReference>
<dbReference type="Pfam" id="PF04139">
    <property type="entry name" value="Rad9"/>
    <property type="match status" value="1"/>
</dbReference>
<keyword evidence="4" id="KW-1185">Reference proteome</keyword>
<dbReference type="EMBL" id="WWBZ02000033">
    <property type="protein sequence ID" value="KAF4306543.1"/>
    <property type="molecule type" value="Genomic_DNA"/>
</dbReference>
<evidence type="ECO:0000256" key="2">
    <source>
        <dbReference type="SAM" id="Phobius"/>
    </source>
</evidence>
<dbReference type="Proteomes" id="UP000572817">
    <property type="component" value="Unassembled WGS sequence"/>
</dbReference>
<dbReference type="PANTHER" id="PTHR15237:SF0">
    <property type="entry name" value="CELL CYCLE CHECKPOINT CONTROL PROTEIN"/>
    <property type="match status" value="1"/>
</dbReference>
<dbReference type="GO" id="GO:0071479">
    <property type="term" value="P:cellular response to ionizing radiation"/>
    <property type="evidence" value="ECO:0007669"/>
    <property type="project" value="TreeGrafter"/>
</dbReference>
<keyword evidence="2" id="KW-1133">Transmembrane helix</keyword>
<name>A0A8H4IWT8_9PEZI</name>
<feature type="transmembrane region" description="Helical" evidence="2">
    <location>
        <begin position="454"/>
        <end position="477"/>
    </location>
</feature>
<sequence length="513" mass="56074">MVALNFTLQPEALAALHDALVCLGKFSESVSIEARRERLSLTALNSSKSAYASFALDSSKFFSHYKFVPTARNPDGRFTCRIYNKALLSVFKSRILDPRGKDTTVDRCEITLQDKPDDAECRLIIKMLSNQGMRVTKTYKLAYESVEVMHALFDKQSANNKWTIHSSALKEAIEYFGPKTEQLDIYADDGRVTYTSFTEKISNGKEILKQPLQTAVSLSTADFEHFSAAEQMHIIISVKDFKAIVTHAHHLRTSIHAYYSQPTRPLQFSYSNTTVGIVSEFTLMTIGDPQGHVDSGRSTPRVITSRSNTTSRAQSVTAKSTTSAAGRPRNSAMPPPAAPASRPATRQRRAPPGSATKPSLQESQKNTEEESLFVPHDNGDDDARWDPADDDEEETLGWDASADHNTFNSTFRDSAVRTAGTMPRSALADDGSDGLAPTQRLSQIRVTMKYIDKIVLGLALGGIFGVLIFVSCVIHCLRTAPSTVAVEAAVAQAEEEGGGVELASLSSGTTIHV</sequence>
<feature type="compositionally biased region" description="Basic and acidic residues" evidence="1">
    <location>
        <begin position="377"/>
        <end position="387"/>
    </location>
</feature>